<evidence type="ECO:0000259" key="3">
    <source>
        <dbReference type="PROSITE" id="PS51767"/>
    </source>
</evidence>
<dbReference type="InParanoid" id="A0A0C2ZQ02"/>
<evidence type="ECO:0000313" key="4">
    <source>
        <dbReference type="EMBL" id="KIM54652.1"/>
    </source>
</evidence>
<dbReference type="Pfam" id="PF00026">
    <property type="entry name" value="Asp"/>
    <property type="match status" value="1"/>
</dbReference>
<protein>
    <recommendedName>
        <fullName evidence="3">Peptidase A1 domain-containing protein</fullName>
    </recommendedName>
</protein>
<evidence type="ECO:0000256" key="1">
    <source>
        <dbReference type="ARBA" id="ARBA00007447"/>
    </source>
</evidence>
<comment type="similarity">
    <text evidence="1">Belongs to the peptidase A1 family.</text>
</comment>
<keyword evidence="5" id="KW-1185">Reference proteome</keyword>
<dbReference type="Proteomes" id="UP000053989">
    <property type="component" value="Unassembled WGS sequence"/>
</dbReference>
<dbReference type="SUPFAM" id="SSF50630">
    <property type="entry name" value="Acid proteases"/>
    <property type="match status" value="1"/>
</dbReference>
<dbReference type="OrthoDB" id="660550at2759"/>
<evidence type="ECO:0000313" key="5">
    <source>
        <dbReference type="Proteomes" id="UP000053989"/>
    </source>
</evidence>
<gene>
    <name evidence="4" type="ORF">SCLCIDRAFT_17604</name>
</gene>
<feature type="domain" description="Peptidase A1" evidence="3">
    <location>
        <begin position="70"/>
        <end position="387"/>
    </location>
</feature>
<evidence type="ECO:0000256" key="2">
    <source>
        <dbReference type="PIRSR" id="PIRSR601461-1"/>
    </source>
</evidence>
<reference evidence="4 5" key="1">
    <citation type="submission" date="2014-04" db="EMBL/GenBank/DDBJ databases">
        <authorList>
            <consortium name="DOE Joint Genome Institute"/>
            <person name="Kuo A."/>
            <person name="Kohler A."/>
            <person name="Nagy L.G."/>
            <person name="Floudas D."/>
            <person name="Copeland A."/>
            <person name="Barry K.W."/>
            <person name="Cichocki N."/>
            <person name="Veneault-Fourrey C."/>
            <person name="LaButti K."/>
            <person name="Lindquist E.A."/>
            <person name="Lipzen A."/>
            <person name="Lundell T."/>
            <person name="Morin E."/>
            <person name="Murat C."/>
            <person name="Sun H."/>
            <person name="Tunlid A."/>
            <person name="Henrissat B."/>
            <person name="Grigoriev I.V."/>
            <person name="Hibbett D.S."/>
            <person name="Martin F."/>
            <person name="Nordberg H.P."/>
            <person name="Cantor M.N."/>
            <person name="Hua S.X."/>
        </authorList>
    </citation>
    <scope>NUCLEOTIDE SEQUENCE [LARGE SCALE GENOMIC DNA]</scope>
    <source>
        <strain evidence="4 5">Foug A</strain>
    </source>
</reference>
<dbReference type="HOGENOM" id="CLU_038846_0_0_1"/>
<dbReference type="PROSITE" id="PS51767">
    <property type="entry name" value="PEPTIDASE_A1"/>
    <property type="match status" value="1"/>
</dbReference>
<proteinExistence type="inferred from homology"/>
<dbReference type="CDD" id="cd05471">
    <property type="entry name" value="pepsin_like"/>
    <property type="match status" value="1"/>
</dbReference>
<dbReference type="GO" id="GO:0006508">
    <property type="term" value="P:proteolysis"/>
    <property type="evidence" value="ECO:0007669"/>
    <property type="project" value="InterPro"/>
</dbReference>
<dbReference type="PRINTS" id="PR00792">
    <property type="entry name" value="PEPSIN"/>
</dbReference>
<dbReference type="InterPro" id="IPR034164">
    <property type="entry name" value="Pepsin-like_dom"/>
</dbReference>
<dbReference type="PANTHER" id="PTHR47966:SF51">
    <property type="entry name" value="BETA-SITE APP-CLEAVING ENZYME, ISOFORM A-RELATED"/>
    <property type="match status" value="1"/>
</dbReference>
<accession>A0A0C2ZQ02</accession>
<dbReference type="STRING" id="1036808.A0A0C2ZQ02"/>
<dbReference type="InterPro" id="IPR021109">
    <property type="entry name" value="Peptidase_aspartic_dom_sf"/>
</dbReference>
<feature type="active site" evidence="2">
    <location>
        <position position="268"/>
    </location>
</feature>
<dbReference type="InterPro" id="IPR001461">
    <property type="entry name" value="Aspartic_peptidase_A1"/>
</dbReference>
<dbReference type="PANTHER" id="PTHR47966">
    <property type="entry name" value="BETA-SITE APP-CLEAVING ENZYME, ISOFORM A-RELATED"/>
    <property type="match status" value="1"/>
</dbReference>
<dbReference type="GO" id="GO:0004190">
    <property type="term" value="F:aspartic-type endopeptidase activity"/>
    <property type="evidence" value="ECO:0007669"/>
    <property type="project" value="InterPro"/>
</dbReference>
<dbReference type="Gene3D" id="2.40.70.10">
    <property type="entry name" value="Acid Proteases"/>
    <property type="match status" value="2"/>
</dbReference>
<name>A0A0C2ZQ02_9AGAM</name>
<dbReference type="EMBL" id="KN822150">
    <property type="protein sequence ID" value="KIM54652.1"/>
    <property type="molecule type" value="Genomic_DNA"/>
</dbReference>
<organism evidence="4 5">
    <name type="scientific">Scleroderma citrinum Foug A</name>
    <dbReference type="NCBI Taxonomy" id="1036808"/>
    <lineage>
        <taxon>Eukaryota</taxon>
        <taxon>Fungi</taxon>
        <taxon>Dikarya</taxon>
        <taxon>Basidiomycota</taxon>
        <taxon>Agaricomycotina</taxon>
        <taxon>Agaricomycetes</taxon>
        <taxon>Agaricomycetidae</taxon>
        <taxon>Boletales</taxon>
        <taxon>Sclerodermatineae</taxon>
        <taxon>Sclerodermataceae</taxon>
        <taxon>Scleroderma</taxon>
    </lineage>
</organism>
<sequence>MPSVVVNSVPFVTRLRAETHGSKELIERDHARITNMFSPRTADGAMAFVRSTRAEEASPGVDATNNGIAYTMPVGVGQPPTEYTLLVDTGSALTWVGAKKKYNPTSTSHRTGDSVNANYGAGSMTGNLYIDTVTLGPGLVVVQEQSIGVAKTSTGIRDVDGMVGLGPVALTRGTVTSGREIPTVMDNLSSQGAIPSDLLGIFYTPFTKVGEMNGEITFGGIDESKITGVVNYVPLTTTPPASLYWGIDQSITYGTGISILDAASGFIDTGATFLYLITDAFNAYKEATGASTDSATGLLTITQEQYNVLRSLFFHIGGVTYEFPPNAQIWPRALNSVLKGDPNKIYLIVVEIPSTGGIDGIRVVNGFSWLQRFYTVYDNTNGRVGFATTHYTNANTN</sequence>
<feature type="active site" evidence="2">
    <location>
        <position position="88"/>
    </location>
</feature>
<reference evidence="5" key="2">
    <citation type="submission" date="2015-01" db="EMBL/GenBank/DDBJ databases">
        <title>Evolutionary Origins and Diversification of the Mycorrhizal Mutualists.</title>
        <authorList>
            <consortium name="DOE Joint Genome Institute"/>
            <consortium name="Mycorrhizal Genomics Consortium"/>
            <person name="Kohler A."/>
            <person name="Kuo A."/>
            <person name="Nagy L.G."/>
            <person name="Floudas D."/>
            <person name="Copeland A."/>
            <person name="Barry K.W."/>
            <person name="Cichocki N."/>
            <person name="Veneault-Fourrey C."/>
            <person name="LaButti K."/>
            <person name="Lindquist E.A."/>
            <person name="Lipzen A."/>
            <person name="Lundell T."/>
            <person name="Morin E."/>
            <person name="Murat C."/>
            <person name="Riley R."/>
            <person name="Ohm R."/>
            <person name="Sun H."/>
            <person name="Tunlid A."/>
            <person name="Henrissat B."/>
            <person name="Grigoriev I.V."/>
            <person name="Hibbett D.S."/>
            <person name="Martin F."/>
        </authorList>
    </citation>
    <scope>NUCLEOTIDE SEQUENCE [LARGE SCALE GENOMIC DNA]</scope>
    <source>
        <strain evidence="5">Foug A</strain>
    </source>
</reference>
<dbReference type="InterPro" id="IPR033121">
    <property type="entry name" value="PEPTIDASE_A1"/>
</dbReference>
<dbReference type="AlphaFoldDB" id="A0A0C2ZQ02"/>